<keyword evidence="4" id="KW-1003">Cell membrane</keyword>
<dbReference type="AlphaFoldDB" id="A0A4Q9UYN8"/>
<evidence type="ECO:0000313" key="12">
    <source>
        <dbReference type="Proteomes" id="UP000293036"/>
    </source>
</evidence>
<organism evidence="11 12">
    <name type="scientific">Arcanobacterium bovis</name>
    <dbReference type="NCBI Taxonomy" id="2529275"/>
    <lineage>
        <taxon>Bacteria</taxon>
        <taxon>Bacillati</taxon>
        <taxon>Actinomycetota</taxon>
        <taxon>Actinomycetes</taxon>
        <taxon>Actinomycetales</taxon>
        <taxon>Actinomycetaceae</taxon>
        <taxon>Arcanobacterium</taxon>
    </lineage>
</organism>
<dbReference type="GO" id="GO:0005886">
    <property type="term" value="C:plasma membrane"/>
    <property type="evidence" value="ECO:0007669"/>
    <property type="project" value="UniProtKB-SubCell"/>
</dbReference>
<keyword evidence="6 10" id="KW-0812">Transmembrane</keyword>
<evidence type="ECO:0000256" key="3">
    <source>
        <dbReference type="ARBA" id="ARBA00022448"/>
    </source>
</evidence>
<keyword evidence="7 10" id="KW-1133">Transmembrane helix</keyword>
<feature type="transmembrane region" description="Helical" evidence="10">
    <location>
        <begin position="166"/>
        <end position="190"/>
    </location>
</feature>
<evidence type="ECO:0000256" key="7">
    <source>
        <dbReference type="ARBA" id="ARBA00022989"/>
    </source>
</evidence>
<dbReference type="GO" id="GO:0015556">
    <property type="term" value="F:C4-dicarboxylate transmembrane transporter activity"/>
    <property type="evidence" value="ECO:0007669"/>
    <property type="project" value="InterPro"/>
</dbReference>
<keyword evidence="3" id="KW-0813">Transport</keyword>
<keyword evidence="8 10" id="KW-0472">Membrane</keyword>
<dbReference type="RefSeq" id="WP_131282306.1">
    <property type="nucleotide sequence ID" value="NZ_JBHSLR010000001.1"/>
</dbReference>
<gene>
    <name evidence="11" type="ORF">EZJ44_08120</name>
</gene>
<feature type="transmembrane region" description="Helical" evidence="10">
    <location>
        <begin position="265"/>
        <end position="284"/>
    </location>
</feature>
<dbReference type="PIRSF" id="PIRSF004539">
    <property type="entry name" value="C4-dicrbxl_trns"/>
    <property type="match status" value="1"/>
</dbReference>
<feature type="transmembrane region" description="Helical" evidence="10">
    <location>
        <begin position="414"/>
        <end position="437"/>
    </location>
</feature>
<evidence type="ECO:0000313" key="11">
    <source>
        <dbReference type="EMBL" id="TBW20800.1"/>
    </source>
</evidence>
<dbReference type="EMBL" id="SJDT01000008">
    <property type="protein sequence ID" value="TBW20800.1"/>
    <property type="molecule type" value="Genomic_DNA"/>
</dbReference>
<evidence type="ECO:0000256" key="8">
    <source>
        <dbReference type="ARBA" id="ARBA00023136"/>
    </source>
</evidence>
<dbReference type="PANTHER" id="PTHR36106:SF2">
    <property type="entry name" value="C4-DICARBOXYLATE TRANSPORTER DCUA"/>
    <property type="match status" value="1"/>
</dbReference>
<feature type="transmembrane region" description="Helical" evidence="10">
    <location>
        <begin position="335"/>
        <end position="358"/>
    </location>
</feature>
<feature type="transmembrane region" description="Helical" evidence="10">
    <location>
        <begin position="6"/>
        <end position="36"/>
    </location>
</feature>
<dbReference type="NCBIfam" id="TIGR00770">
    <property type="entry name" value="Dcu"/>
    <property type="match status" value="1"/>
</dbReference>
<dbReference type="Proteomes" id="UP000293036">
    <property type="component" value="Unassembled WGS sequence"/>
</dbReference>
<proteinExistence type="inferred from homology"/>
<dbReference type="PANTHER" id="PTHR36106">
    <property type="entry name" value="ANAEROBIC C4-DICARBOXYLATE TRANSPORTER DCUB"/>
    <property type="match status" value="1"/>
</dbReference>
<evidence type="ECO:0000256" key="6">
    <source>
        <dbReference type="ARBA" id="ARBA00022692"/>
    </source>
</evidence>
<accession>A0A4Q9UYN8</accession>
<comment type="similarity">
    <text evidence="2">Belongs to the DcuA/DcuB transporter (TC 2.A.13.1) family.</text>
</comment>
<comment type="caution">
    <text evidence="11">The sequence shown here is derived from an EMBL/GenBank/DDBJ whole genome shotgun (WGS) entry which is preliminary data.</text>
</comment>
<evidence type="ECO:0000256" key="4">
    <source>
        <dbReference type="ARBA" id="ARBA00022475"/>
    </source>
</evidence>
<evidence type="ECO:0000256" key="10">
    <source>
        <dbReference type="SAM" id="Phobius"/>
    </source>
</evidence>
<dbReference type="NCBIfam" id="NF009136">
    <property type="entry name" value="PRK12489.1"/>
    <property type="match status" value="1"/>
</dbReference>
<evidence type="ECO:0000256" key="5">
    <source>
        <dbReference type="ARBA" id="ARBA00022519"/>
    </source>
</evidence>
<dbReference type="OrthoDB" id="9770910at2"/>
<keyword evidence="12" id="KW-1185">Reference proteome</keyword>
<comment type="subcellular location">
    <subcellularLocation>
        <location evidence="1">Cell inner membrane</location>
        <topology evidence="1">Multi-pass membrane protein</topology>
    </subcellularLocation>
</comment>
<sequence>MLWFHLCLLIIFVVIGSRIGGIGIGLAGGAGVLVLAATGLHTDVTKDVPWGVIGIIMPVICAIAALQVAGGMDYLVHLTEILLRKHPRHITYLAPFVTFMLTVLCGTGHTAYSVLPVIVDVSKENGIRPSRPLSIAVVASQLAIVASPISAATVAMVAILSPLNVGYLQILAVTIPTVFIGCAVGAFVAARQGKELADDPIYQKRLADGLVAQSAASHEGYKPKASAVPSLIVFVVALVIAVAYATSASKQIGLIAHPPMDASAAIMVIMLSCAAIICFVAKIPAQSIPDQSTFKAGMTASICILGVAWLGNMFVNNYMDVIKNAGADVLQQSPWLLAIILYFASPLLFSHAATTVAFMPVAVKLGLSAVTLLACYPAVSNYYLLPNYPTTVAAMEMDDTGSTRLGKTVISHPFVVPGTVAIVVAVLLNFAWAPVVLGM</sequence>
<reference evidence="11 12" key="1">
    <citation type="submission" date="2019-02" db="EMBL/GenBank/DDBJ databases">
        <title>Arcanobacterium bovis sp. nov., isolated from the milk of a cow with mastitis.</title>
        <authorList>
            <person name="Sammra O."/>
            <person name="Foster G."/>
            <person name="Hassan A."/>
            <person name="Alssahen M."/>
            <person name="Laemmler C."/>
            <person name="Borowiak M."/>
            <person name="Malorny B."/>
            <person name="Abdulmawjood A."/>
        </authorList>
    </citation>
    <scope>NUCLEOTIDE SEQUENCE [LARGE SCALE GENOMIC DNA]</scope>
    <source>
        <strain evidence="11 12">C605018/01/1</strain>
    </source>
</reference>
<dbReference type="InterPro" id="IPR004668">
    <property type="entry name" value="Anaer_Dcu_memb_transpt"/>
</dbReference>
<evidence type="ECO:0000256" key="1">
    <source>
        <dbReference type="ARBA" id="ARBA00004429"/>
    </source>
</evidence>
<feature type="transmembrane region" description="Helical" evidence="10">
    <location>
        <begin position="48"/>
        <end position="70"/>
    </location>
</feature>
<feature type="transmembrane region" description="Helical" evidence="10">
    <location>
        <begin position="296"/>
        <end position="315"/>
    </location>
</feature>
<evidence type="ECO:0000256" key="9">
    <source>
        <dbReference type="ARBA" id="ARBA00039380"/>
    </source>
</evidence>
<keyword evidence="5" id="KW-0997">Cell inner membrane</keyword>
<feature type="transmembrane region" description="Helical" evidence="10">
    <location>
        <begin position="90"/>
        <end position="112"/>
    </location>
</feature>
<dbReference type="Pfam" id="PF03605">
    <property type="entry name" value="DcuA_DcuB"/>
    <property type="match status" value="1"/>
</dbReference>
<feature type="transmembrane region" description="Helical" evidence="10">
    <location>
        <begin position="133"/>
        <end position="160"/>
    </location>
</feature>
<feature type="transmembrane region" description="Helical" evidence="10">
    <location>
        <begin position="227"/>
        <end position="245"/>
    </location>
</feature>
<dbReference type="NCBIfam" id="NF006927">
    <property type="entry name" value="PRK09412.1"/>
    <property type="match status" value="1"/>
</dbReference>
<evidence type="ECO:0000256" key="2">
    <source>
        <dbReference type="ARBA" id="ARBA00006413"/>
    </source>
</evidence>
<feature type="transmembrane region" description="Helical" evidence="10">
    <location>
        <begin position="365"/>
        <end position="385"/>
    </location>
</feature>
<name>A0A4Q9UYN8_9ACTO</name>
<protein>
    <recommendedName>
        <fullName evidence="9">C4-dicarboxylate transporter DcuA</fullName>
    </recommendedName>
</protein>